<reference evidence="1 2" key="1">
    <citation type="submission" date="2020-07" db="EMBL/GenBank/DDBJ databases">
        <title>Sequencing the genomes of 1000 actinobacteria strains.</title>
        <authorList>
            <person name="Klenk H.-P."/>
        </authorList>
    </citation>
    <scope>NUCLEOTIDE SEQUENCE [LARGE SCALE GENOMIC DNA]</scope>
    <source>
        <strain evidence="1 2">CXB654</strain>
    </source>
</reference>
<evidence type="ECO:0000313" key="2">
    <source>
        <dbReference type="Proteomes" id="UP000589036"/>
    </source>
</evidence>
<protein>
    <submittedName>
        <fullName evidence="1">Uncharacterized protein</fullName>
    </submittedName>
</protein>
<organism evidence="1 2">
    <name type="scientific">Spinactinospora alkalitolerans</name>
    <dbReference type="NCBI Taxonomy" id="687207"/>
    <lineage>
        <taxon>Bacteria</taxon>
        <taxon>Bacillati</taxon>
        <taxon>Actinomycetota</taxon>
        <taxon>Actinomycetes</taxon>
        <taxon>Streptosporangiales</taxon>
        <taxon>Nocardiopsidaceae</taxon>
        <taxon>Spinactinospora</taxon>
    </lineage>
</organism>
<evidence type="ECO:0000313" key="1">
    <source>
        <dbReference type="EMBL" id="NYE46324.1"/>
    </source>
</evidence>
<accession>A0A852TW73</accession>
<comment type="caution">
    <text evidence="1">The sequence shown here is derived from an EMBL/GenBank/DDBJ whole genome shotgun (WGS) entry which is preliminary data.</text>
</comment>
<dbReference type="EMBL" id="JACCCC010000001">
    <property type="protein sequence ID" value="NYE46324.1"/>
    <property type="molecule type" value="Genomic_DNA"/>
</dbReference>
<keyword evidence="2" id="KW-1185">Reference proteome</keyword>
<dbReference type="AlphaFoldDB" id="A0A852TW73"/>
<dbReference type="Proteomes" id="UP000589036">
    <property type="component" value="Unassembled WGS sequence"/>
</dbReference>
<gene>
    <name evidence="1" type="ORF">HDA32_001444</name>
</gene>
<name>A0A852TW73_9ACTN</name>
<sequence>MEERSRWNRSRPGFDTPPEIVQAVLALHRVESDHRAR</sequence>
<proteinExistence type="predicted"/>